<feature type="domain" description="Alpha-L-arabinofuranosidase B arabinose-binding" evidence="9">
    <location>
        <begin position="361"/>
        <end position="473"/>
    </location>
</feature>
<evidence type="ECO:0000256" key="1">
    <source>
        <dbReference type="ARBA" id="ARBA00009865"/>
    </source>
</evidence>
<evidence type="ECO:0000256" key="7">
    <source>
        <dbReference type="RuleBase" id="RU361187"/>
    </source>
</evidence>
<dbReference type="Pfam" id="PF04616">
    <property type="entry name" value="Glyco_hydro_43"/>
    <property type="match status" value="1"/>
</dbReference>
<keyword evidence="2 8" id="KW-0732">Signal</keyword>
<protein>
    <submittedName>
        <fullName evidence="10">Family 43 glycosylhydrolase</fullName>
    </submittedName>
</protein>
<evidence type="ECO:0000256" key="4">
    <source>
        <dbReference type="ARBA" id="ARBA00023295"/>
    </source>
</evidence>
<gene>
    <name evidence="10" type="ORF">ABRP34_15845</name>
</gene>
<dbReference type="InterPro" id="IPR023296">
    <property type="entry name" value="Glyco_hydro_beta-prop_sf"/>
</dbReference>
<dbReference type="InterPro" id="IPR006710">
    <property type="entry name" value="Glyco_hydro_43"/>
</dbReference>
<dbReference type="InterPro" id="IPR007934">
    <property type="entry name" value="AbfB_ABD"/>
</dbReference>
<evidence type="ECO:0000256" key="2">
    <source>
        <dbReference type="ARBA" id="ARBA00022729"/>
    </source>
</evidence>
<dbReference type="SUPFAM" id="SSF110221">
    <property type="entry name" value="AbfB domain"/>
    <property type="match status" value="1"/>
</dbReference>
<comment type="similarity">
    <text evidence="1 7">Belongs to the glycosyl hydrolase 43 family.</text>
</comment>
<dbReference type="PROSITE" id="PS51318">
    <property type="entry name" value="TAT"/>
    <property type="match status" value="1"/>
</dbReference>
<evidence type="ECO:0000256" key="5">
    <source>
        <dbReference type="PIRSR" id="PIRSR606710-1"/>
    </source>
</evidence>
<dbReference type="Pfam" id="PF05270">
    <property type="entry name" value="AbfB"/>
    <property type="match status" value="1"/>
</dbReference>
<dbReference type="PANTHER" id="PTHR43817">
    <property type="entry name" value="GLYCOSYL HYDROLASE"/>
    <property type="match status" value="1"/>
</dbReference>
<accession>A0AAU8EMV8</accession>
<evidence type="ECO:0000313" key="10">
    <source>
        <dbReference type="EMBL" id="XCH10298.1"/>
    </source>
</evidence>
<dbReference type="EMBL" id="CP159279">
    <property type="protein sequence ID" value="XCH10298.1"/>
    <property type="molecule type" value="Genomic_DNA"/>
</dbReference>
<dbReference type="RefSeq" id="WP_353710934.1">
    <property type="nucleotide sequence ID" value="NZ_CP159279.1"/>
</dbReference>
<feature type="signal peptide" evidence="8">
    <location>
        <begin position="1"/>
        <end position="30"/>
    </location>
</feature>
<evidence type="ECO:0000256" key="8">
    <source>
        <dbReference type="SAM" id="SignalP"/>
    </source>
</evidence>
<dbReference type="SUPFAM" id="SSF75005">
    <property type="entry name" value="Arabinanase/levansucrase/invertase"/>
    <property type="match status" value="1"/>
</dbReference>
<feature type="site" description="Important for catalytic activity, responsible for pKa modulation of the active site Glu and correct orientation of both the proton donor and substrate" evidence="6">
    <location>
        <position position="175"/>
    </location>
</feature>
<dbReference type="InterPro" id="IPR006311">
    <property type="entry name" value="TAT_signal"/>
</dbReference>
<reference evidence="10" key="1">
    <citation type="submission" date="2024-06" db="EMBL/GenBank/DDBJ databases">
        <title>Biodegradation of dimethachlon by Arthrobacter sp. K5: mechanistic insights and ecological implications.</title>
        <authorList>
            <person name="Hu S."/>
            <person name="Lu P."/>
        </authorList>
    </citation>
    <scope>NUCLEOTIDE SEQUENCE</scope>
    <source>
        <strain evidence="10">K5</strain>
    </source>
</reference>
<keyword evidence="3 7" id="KW-0378">Hydrolase</keyword>
<name>A0AAU8EMV8_9MICC</name>
<dbReference type="GO" id="GO:0046373">
    <property type="term" value="P:L-arabinose metabolic process"/>
    <property type="evidence" value="ECO:0007669"/>
    <property type="project" value="InterPro"/>
</dbReference>
<feature type="chain" id="PRO_5043448321" evidence="8">
    <location>
        <begin position="31"/>
        <end position="484"/>
    </location>
</feature>
<proteinExistence type="inferred from homology"/>
<feature type="active site" description="Proton acceptor" evidence="5">
    <location>
        <position position="60"/>
    </location>
</feature>
<sequence>MNDSVNRQFSRRSFLGTGSAAAAAFAVAGAGGGALVAAPAAAAAVDPTQVINPVVPQRADPWLMKHTDGKYYFTGSVPEYNRIIVRSSHTIAGLGTAAEAVVWTRPASGTMGGHIWAPELHHFDGQWHIYFAAGDSSDVFRVRIYVISTSDADPTTAVWGPPVRVYTHADTFSLDATTFEHEGTRYLLWAQSDTGVNSSLYIASMSSPSTLSSTPVRIAVPTLDWETRGYKVNEGAAVIKRNGRIFVTFSASATDANYCMGLLTADAGADLLNASSWTKTPVPVFVTTEGAKQYGPGHNSFTVDEAGNDVLVYHARSYRAIVGDPLYDPNRHARVQRLYWNADGTPNFGVPVGDGELPVRLEPASGPGTFLAHDGATVTAASSPALGSSQFRIAPGYAKKNSVVIEPVLTKGRYLRVQGTSVSIATTEGSSSAFLRRGGLSDAAGASFESVDIPGAYLVLRQGALALAKVGKDERPAATFYLRS</sequence>
<evidence type="ECO:0000256" key="6">
    <source>
        <dbReference type="PIRSR" id="PIRSR606710-2"/>
    </source>
</evidence>
<organism evidence="10">
    <name type="scientific">Arthrobacter sp. K5</name>
    <dbReference type="NCBI Taxonomy" id="2839623"/>
    <lineage>
        <taxon>Bacteria</taxon>
        <taxon>Bacillati</taxon>
        <taxon>Actinomycetota</taxon>
        <taxon>Actinomycetes</taxon>
        <taxon>Micrococcales</taxon>
        <taxon>Micrococcaceae</taxon>
        <taxon>Arthrobacter</taxon>
    </lineage>
</organism>
<dbReference type="Gene3D" id="2.115.10.20">
    <property type="entry name" value="Glycosyl hydrolase domain, family 43"/>
    <property type="match status" value="1"/>
</dbReference>
<dbReference type="AlphaFoldDB" id="A0AAU8EMV8"/>
<dbReference type="PANTHER" id="PTHR43817:SF1">
    <property type="entry name" value="HYDROLASE, FAMILY 43, PUTATIVE (AFU_ORTHOLOGUE AFUA_3G01660)-RELATED"/>
    <property type="match status" value="1"/>
</dbReference>
<evidence type="ECO:0000259" key="9">
    <source>
        <dbReference type="Pfam" id="PF05270"/>
    </source>
</evidence>
<keyword evidence="4 7" id="KW-0326">Glycosidase</keyword>
<dbReference type="Gene3D" id="2.80.10.50">
    <property type="match status" value="1"/>
</dbReference>
<evidence type="ECO:0000256" key="3">
    <source>
        <dbReference type="ARBA" id="ARBA00022801"/>
    </source>
</evidence>
<dbReference type="InterPro" id="IPR036195">
    <property type="entry name" value="AbfB_ABD_sf"/>
</dbReference>
<dbReference type="GO" id="GO:0046556">
    <property type="term" value="F:alpha-L-arabinofuranosidase activity"/>
    <property type="evidence" value="ECO:0007669"/>
    <property type="project" value="InterPro"/>
</dbReference>
<feature type="active site" description="Proton donor" evidence="5">
    <location>
        <position position="234"/>
    </location>
</feature>